<organism evidence="2 3">
    <name type="scientific">Thyridium curvatum</name>
    <dbReference type="NCBI Taxonomy" id="1093900"/>
    <lineage>
        <taxon>Eukaryota</taxon>
        <taxon>Fungi</taxon>
        <taxon>Dikarya</taxon>
        <taxon>Ascomycota</taxon>
        <taxon>Pezizomycotina</taxon>
        <taxon>Sordariomycetes</taxon>
        <taxon>Sordariomycetidae</taxon>
        <taxon>Thyridiales</taxon>
        <taxon>Thyridiaceae</taxon>
        <taxon>Thyridium</taxon>
    </lineage>
</organism>
<protein>
    <recommendedName>
        <fullName evidence="1">N-acetyltransferase domain-containing protein</fullName>
    </recommendedName>
</protein>
<dbReference type="SUPFAM" id="SSF55729">
    <property type="entry name" value="Acyl-CoA N-acyltransferases (Nat)"/>
    <property type="match status" value="2"/>
</dbReference>
<accession>A0A507B1W3</accession>
<dbReference type="RefSeq" id="XP_030992679.1">
    <property type="nucleotide sequence ID" value="XM_031142999.1"/>
</dbReference>
<feature type="domain" description="N-acetyltransferase" evidence="1">
    <location>
        <begin position="204"/>
        <end position="364"/>
    </location>
</feature>
<evidence type="ECO:0000259" key="1">
    <source>
        <dbReference type="PROSITE" id="PS51186"/>
    </source>
</evidence>
<dbReference type="Pfam" id="PF00583">
    <property type="entry name" value="Acetyltransf_1"/>
    <property type="match status" value="1"/>
</dbReference>
<keyword evidence="3" id="KW-1185">Reference proteome</keyword>
<dbReference type="Gene3D" id="3.40.630.30">
    <property type="match status" value="1"/>
</dbReference>
<dbReference type="GO" id="GO:0016747">
    <property type="term" value="F:acyltransferase activity, transferring groups other than amino-acyl groups"/>
    <property type="evidence" value="ECO:0007669"/>
    <property type="project" value="InterPro"/>
</dbReference>
<evidence type="ECO:0000313" key="3">
    <source>
        <dbReference type="Proteomes" id="UP000319257"/>
    </source>
</evidence>
<reference evidence="2 3" key="1">
    <citation type="submission" date="2019-06" db="EMBL/GenBank/DDBJ databases">
        <title>Draft genome sequence of the filamentous fungus Phialemoniopsis curvata isolated from diesel fuel.</title>
        <authorList>
            <person name="Varaljay V.A."/>
            <person name="Lyon W.J."/>
            <person name="Crouch A.L."/>
            <person name="Drake C.E."/>
            <person name="Hollomon J.M."/>
            <person name="Nadeau L.J."/>
            <person name="Nunn H.S."/>
            <person name="Stevenson B.S."/>
            <person name="Bojanowski C.L."/>
            <person name="Crookes-Goodson W.J."/>
        </authorList>
    </citation>
    <scope>NUCLEOTIDE SEQUENCE [LARGE SCALE GENOMIC DNA]</scope>
    <source>
        <strain evidence="2 3">D216</strain>
    </source>
</reference>
<dbReference type="OrthoDB" id="47059at2759"/>
<proteinExistence type="predicted"/>
<dbReference type="EMBL" id="SKBQ01000052">
    <property type="protein sequence ID" value="TPX10968.1"/>
    <property type="molecule type" value="Genomic_DNA"/>
</dbReference>
<gene>
    <name evidence="2" type="ORF">E0L32_008174</name>
</gene>
<dbReference type="InParanoid" id="A0A507B1W3"/>
<dbReference type="GeneID" id="41975621"/>
<dbReference type="CDD" id="cd04301">
    <property type="entry name" value="NAT_SF"/>
    <property type="match status" value="1"/>
</dbReference>
<dbReference type="PROSITE" id="PS51186">
    <property type="entry name" value="GNAT"/>
    <property type="match status" value="1"/>
</dbReference>
<sequence length="530" mass="59936">MQSAYACAGSPGSSHPTEPAAVLVRDTQSCIPLSRVLSEGDLLYIFTPVVAPQEPSGGPPSDPFEIFGRALAKYHPWIRHVPYNARDKITPYHATHINFARAVIFVVSGPPRPGQPSQLELSEVTRAISEPRPHIILACCRLPELLDGGDDRYPTVIEIPGFRRKELEAAAELLFRRHVSPAITAPPPASIQQIASFAPRKWGVEIWDVGRDLATVLELWCQCLPDSFRLDRFRLQSLLQRDGYAMHYVVREERTKELLGFCATYTTFMDDQDSRLLGSLAAIIVKPSYRRRGIGLSLHDHALRQLSRIRGVCRLQLGSAFPRLLYGVPMEFTSEDWFRRRGWRVDEQGPGTGQEVCDWLLDFDDRPMSEFSSSRLTFRSCEIHEYSKVLQIVARESVRRDNMGWYDQYSHLDGTMHISEVILGLEDDKIVSTAITYIPNRGSPIADDLIWAGTIPGNVGGVTCICILDDMLRFTTRDSVIIRLLDACVQVLRSQGMERMFLDAVKGGQEGFQSLGFRKWARYRDVWRDV</sequence>
<evidence type="ECO:0000313" key="2">
    <source>
        <dbReference type="EMBL" id="TPX10968.1"/>
    </source>
</evidence>
<dbReference type="AlphaFoldDB" id="A0A507B1W3"/>
<comment type="caution">
    <text evidence="2">The sequence shown here is derived from an EMBL/GenBank/DDBJ whole genome shotgun (WGS) entry which is preliminary data.</text>
</comment>
<dbReference type="InterPro" id="IPR000182">
    <property type="entry name" value="GNAT_dom"/>
</dbReference>
<name>A0A507B1W3_9PEZI</name>
<dbReference type="Proteomes" id="UP000319257">
    <property type="component" value="Unassembled WGS sequence"/>
</dbReference>
<dbReference type="InterPro" id="IPR016181">
    <property type="entry name" value="Acyl_CoA_acyltransferase"/>
</dbReference>